<organism evidence="2 3">
    <name type="scientific">Caerostris darwini</name>
    <dbReference type="NCBI Taxonomy" id="1538125"/>
    <lineage>
        <taxon>Eukaryota</taxon>
        <taxon>Metazoa</taxon>
        <taxon>Ecdysozoa</taxon>
        <taxon>Arthropoda</taxon>
        <taxon>Chelicerata</taxon>
        <taxon>Arachnida</taxon>
        <taxon>Araneae</taxon>
        <taxon>Araneomorphae</taxon>
        <taxon>Entelegynae</taxon>
        <taxon>Araneoidea</taxon>
        <taxon>Araneidae</taxon>
        <taxon>Caerostris</taxon>
    </lineage>
</organism>
<dbReference type="AlphaFoldDB" id="A0AAV4UKG7"/>
<feature type="chain" id="PRO_5043831387" evidence="1">
    <location>
        <begin position="22"/>
        <end position="100"/>
    </location>
</feature>
<evidence type="ECO:0000256" key="1">
    <source>
        <dbReference type="SAM" id="SignalP"/>
    </source>
</evidence>
<reference evidence="2 3" key="1">
    <citation type="submission" date="2021-06" db="EMBL/GenBank/DDBJ databases">
        <title>Caerostris darwini draft genome.</title>
        <authorList>
            <person name="Kono N."/>
            <person name="Arakawa K."/>
        </authorList>
    </citation>
    <scope>NUCLEOTIDE SEQUENCE [LARGE SCALE GENOMIC DNA]</scope>
</reference>
<sequence length="100" mass="11194">MLAKEMLLLIQLTFFFQNTATQCNTDSFQSEYEPNKFFLNILSGIGCAVPLATSEKLAFSILLCQLYGVYFLCGFASNVETVQWLLLIPSLLPSPFILEA</sequence>
<keyword evidence="3" id="KW-1185">Reference proteome</keyword>
<evidence type="ECO:0000313" key="3">
    <source>
        <dbReference type="Proteomes" id="UP001054837"/>
    </source>
</evidence>
<accession>A0AAV4UKG7</accession>
<protein>
    <submittedName>
        <fullName evidence="2">Uncharacterized protein</fullName>
    </submittedName>
</protein>
<comment type="caution">
    <text evidence="2">The sequence shown here is derived from an EMBL/GenBank/DDBJ whole genome shotgun (WGS) entry which is preliminary data.</text>
</comment>
<feature type="signal peptide" evidence="1">
    <location>
        <begin position="1"/>
        <end position="21"/>
    </location>
</feature>
<proteinExistence type="predicted"/>
<keyword evidence="1" id="KW-0732">Signal</keyword>
<evidence type="ECO:0000313" key="2">
    <source>
        <dbReference type="EMBL" id="GIY58266.1"/>
    </source>
</evidence>
<gene>
    <name evidence="2" type="ORF">CDAR_294511</name>
</gene>
<dbReference type="Proteomes" id="UP001054837">
    <property type="component" value="Unassembled WGS sequence"/>
</dbReference>
<name>A0AAV4UKG7_9ARAC</name>
<dbReference type="EMBL" id="BPLQ01011490">
    <property type="protein sequence ID" value="GIY58266.1"/>
    <property type="molecule type" value="Genomic_DNA"/>
</dbReference>